<dbReference type="Gene3D" id="3.10.20.90">
    <property type="entry name" value="Phosphatidylinositol 3-kinase Catalytic Subunit, Chain A, domain 1"/>
    <property type="match status" value="1"/>
</dbReference>
<dbReference type="GO" id="GO:0070628">
    <property type="term" value="F:proteasome binding"/>
    <property type="evidence" value="ECO:0007669"/>
    <property type="project" value="TreeGrafter"/>
</dbReference>
<dbReference type="InterPro" id="IPR029071">
    <property type="entry name" value="Ubiquitin-like_domsf"/>
</dbReference>
<dbReference type="Pfam" id="PF08325">
    <property type="entry name" value="WLM"/>
    <property type="match status" value="1"/>
</dbReference>
<protein>
    <submittedName>
        <fullName evidence="4">WLM domain-containing protein</fullName>
    </submittedName>
</protein>
<comment type="caution">
    <text evidence="4">The sequence shown here is derived from an EMBL/GenBank/DDBJ whole genome shotgun (WGS) entry which is preliminary data.</text>
</comment>
<sequence length="337" mass="38457">MAATIDLKVQFKTTLFDLQEWSLESTIEELKIYLQNETNIPIDHQKLLYKGKMLKDNNTTLAQFHNNNKAAITKLMLIGTPVEQVQEIAKLDDRLNRRQVIKPSRPIKRSVQTVSRYTFHRITVIEEFPQPEQARKLLERLRDDRGIRAIMEQRKWSVGELTELTPFEKTILGFNRNAGQLISIRLRTDDLSGFRHYDSIRKVLLHELTHNVWSEHDDNFHALNRQLNKDVISLDWTAHGAHALSSAGSSSFYQPVDNDNEYEDEITGVTWEGGSYRLGGKSGGIETTTIDSNTGDSITLQRELRARAAAARLTKQDEQELDEGCGCTNSKTANKGH</sequence>
<dbReference type="SMART" id="SM00213">
    <property type="entry name" value="UBQ"/>
    <property type="match status" value="1"/>
</dbReference>
<dbReference type="InterPro" id="IPR013536">
    <property type="entry name" value="WLM_dom"/>
</dbReference>
<evidence type="ECO:0000256" key="1">
    <source>
        <dbReference type="SAM" id="MobiDB-lite"/>
    </source>
</evidence>
<dbReference type="Pfam" id="PF00240">
    <property type="entry name" value="ubiquitin"/>
    <property type="match status" value="1"/>
</dbReference>
<dbReference type="AlphaFoldDB" id="A0AAD5KSK7"/>
<dbReference type="PROSITE" id="PS50053">
    <property type="entry name" value="UBIQUITIN_2"/>
    <property type="match status" value="1"/>
</dbReference>
<keyword evidence="5" id="KW-1185">Reference proteome</keyword>
<evidence type="ECO:0000259" key="2">
    <source>
        <dbReference type="PROSITE" id="PS50053"/>
    </source>
</evidence>
<dbReference type="InterPro" id="IPR000626">
    <property type="entry name" value="Ubiquitin-like_dom"/>
</dbReference>
<reference evidence="4" key="1">
    <citation type="journal article" date="2022" name="IScience">
        <title>Evolution of zygomycete secretomes and the origins of terrestrial fungal ecologies.</title>
        <authorList>
            <person name="Chang Y."/>
            <person name="Wang Y."/>
            <person name="Mondo S."/>
            <person name="Ahrendt S."/>
            <person name="Andreopoulos W."/>
            <person name="Barry K."/>
            <person name="Beard J."/>
            <person name="Benny G.L."/>
            <person name="Blankenship S."/>
            <person name="Bonito G."/>
            <person name="Cuomo C."/>
            <person name="Desiro A."/>
            <person name="Gervers K.A."/>
            <person name="Hundley H."/>
            <person name="Kuo A."/>
            <person name="LaButti K."/>
            <person name="Lang B.F."/>
            <person name="Lipzen A."/>
            <person name="O'Donnell K."/>
            <person name="Pangilinan J."/>
            <person name="Reynolds N."/>
            <person name="Sandor L."/>
            <person name="Smith M.E."/>
            <person name="Tsang A."/>
            <person name="Grigoriev I.V."/>
            <person name="Stajich J.E."/>
            <person name="Spatafora J.W."/>
        </authorList>
    </citation>
    <scope>NUCLEOTIDE SEQUENCE</scope>
    <source>
        <strain evidence="4">RSA 2281</strain>
    </source>
</reference>
<evidence type="ECO:0000313" key="5">
    <source>
        <dbReference type="Proteomes" id="UP001209540"/>
    </source>
</evidence>
<feature type="compositionally biased region" description="Polar residues" evidence="1">
    <location>
        <begin position="327"/>
        <end position="337"/>
    </location>
</feature>
<proteinExistence type="predicted"/>
<gene>
    <name evidence="4" type="ORF">BDA99DRAFT_493492</name>
</gene>
<reference evidence="4" key="2">
    <citation type="submission" date="2023-02" db="EMBL/GenBank/DDBJ databases">
        <authorList>
            <consortium name="DOE Joint Genome Institute"/>
            <person name="Mondo S.J."/>
            <person name="Chang Y."/>
            <person name="Wang Y."/>
            <person name="Ahrendt S."/>
            <person name="Andreopoulos W."/>
            <person name="Barry K."/>
            <person name="Beard J."/>
            <person name="Benny G.L."/>
            <person name="Blankenship S."/>
            <person name="Bonito G."/>
            <person name="Cuomo C."/>
            <person name="Desiro A."/>
            <person name="Gervers K.A."/>
            <person name="Hundley H."/>
            <person name="Kuo A."/>
            <person name="LaButti K."/>
            <person name="Lang B.F."/>
            <person name="Lipzen A."/>
            <person name="O'Donnell K."/>
            <person name="Pangilinan J."/>
            <person name="Reynolds N."/>
            <person name="Sandor L."/>
            <person name="Smith M.W."/>
            <person name="Tsang A."/>
            <person name="Grigoriev I.V."/>
            <person name="Stajich J.E."/>
            <person name="Spatafora J.W."/>
        </authorList>
    </citation>
    <scope>NUCLEOTIDE SEQUENCE</scope>
    <source>
        <strain evidence="4">RSA 2281</strain>
    </source>
</reference>
<organism evidence="4 5">
    <name type="scientific">Phascolomyces articulosus</name>
    <dbReference type="NCBI Taxonomy" id="60185"/>
    <lineage>
        <taxon>Eukaryota</taxon>
        <taxon>Fungi</taxon>
        <taxon>Fungi incertae sedis</taxon>
        <taxon>Mucoromycota</taxon>
        <taxon>Mucoromycotina</taxon>
        <taxon>Mucoromycetes</taxon>
        <taxon>Mucorales</taxon>
        <taxon>Lichtheimiaceae</taxon>
        <taxon>Phascolomyces</taxon>
    </lineage>
</organism>
<dbReference type="EMBL" id="JAIXMP010000001">
    <property type="protein sequence ID" value="KAI9278932.1"/>
    <property type="molecule type" value="Genomic_DNA"/>
</dbReference>
<name>A0AAD5KSK7_9FUNG</name>
<feature type="region of interest" description="Disordered" evidence="1">
    <location>
        <begin position="315"/>
        <end position="337"/>
    </location>
</feature>
<dbReference type="PANTHER" id="PTHR47795:SF1">
    <property type="entry name" value="DNA-DEPENDENT METALLOPROTEASE WSS1 HOMOLOG 2"/>
    <property type="match status" value="1"/>
</dbReference>
<dbReference type="PROSITE" id="PS51397">
    <property type="entry name" value="WLM"/>
    <property type="match status" value="1"/>
</dbReference>
<dbReference type="PANTHER" id="PTHR47795">
    <property type="entry name" value="UBIQUITIN AND WLM DOMAIN-CONTAINING METALLOPROTEASE SPCC1442.07C"/>
    <property type="match status" value="1"/>
</dbReference>
<accession>A0AAD5KSK7</accession>
<feature type="domain" description="WLM" evidence="3">
    <location>
        <begin position="110"/>
        <end position="314"/>
    </location>
</feature>
<dbReference type="Proteomes" id="UP001209540">
    <property type="component" value="Unassembled WGS sequence"/>
</dbReference>
<evidence type="ECO:0000259" key="3">
    <source>
        <dbReference type="PROSITE" id="PS51397"/>
    </source>
</evidence>
<dbReference type="SUPFAM" id="SSF54236">
    <property type="entry name" value="Ubiquitin-like"/>
    <property type="match status" value="1"/>
</dbReference>
<feature type="domain" description="Ubiquitin-like" evidence="2">
    <location>
        <begin position="24"/>
        <end position="72"/>
    </location>
</feature>
<evidence type="ECO:0000313" key="4">
    <source>
        <dbReference type="EMBL" id="KAI9278932.1"/>
    </source>
</evidence>